<evidence type="ECO:0008006" key="4">
    <source>
        <dbReference type="Google" id="ProtNLM"/>
    </source>
</evidence>
<dbReference type="Pfam" id="PF20737">
    <property type="entry name" value="Glyco_hydro127C"/>
    <property type="match status" value="1"/>
</dbReference>
<dbReference type="AlphaFoldDB" id="A0A0F8XAE5"/>
<accession>A0A0F8XAE5</accession>
<feature type="non-terminal residue" evidence="3">
    <location>
        <position position="1"/>
    </location>
</feature>
<organism evidence="3">
    <name type="scientific">marine sediment metagenome</name>
    <dbReference type="NCBI Taxonomy" id="412755"/>
    <lineage>
        <taxon>unclassified sequences</taxon>
        <taxon>metagenomes</taxon>
        <taxon>ecological metagenomes</taxon>
    </lineage>
</organism>
<evidence type="ECO:0000313" key="3">
    <source>
        <dbReference type="EMBL" id="KKK57930.1"/>
    </source>
</evidence>
<dbReference type="Pfam" id="PF20736">
    <property type="entry name" value="Glyco_hydro127M"/>
    <property type="match status" value="1"/>
</dbReference>
<dbReference type="PANTHER" id="PTHR43465:SF2">
    <property type="entry name" value="DUF1680 DOMAIN PROTEIN (AFU_ORTHOLOGUE AFUA_1G08910)"/>
    <property type="match status" value="1"/>
</dbReference>
<feature type="domain" description="Non-reducing end beta-L-arabinofuranosidase-like GH127 C-terminal" evidence="2">
    <location>
        <begin position="113"/>
        <end position="229"/>
    </location>
</feature>
<dbReference type="PANTHER" id="PTHR43465">
    <property type="entry name" value="DUF1680 DOMAIN PROTEIN (AFU_ORTHOLOGUE AFUA_1G08910)"/>
    <property type="match status" value="1"/>
</dbReference>
<sequence>SSLGGYFYSVSREGVWLHLYGESEAAITLDKDRKVTLNQYTNYPWSEEINIRVSSGEETSFTLFVRIPGWCQEAEVLVNGKSITGDIMPSSYFPISRTWKGEDEVQLNISMPVEFLRSHPHSSNNARLAISRGPTIYCIETEDHPGIDVFDILLSPDTKLTPHFESGLLGGVVVLKGEASVQDLSSWRGKLYRPYPKEKKVKTKPLRITAIPYFAWANRSPGKMLVWFREIRNV</sequence>
<protein>
    <recommendedName>
        <fullName evidence="4">Glycoside hydrolase family 127 protein</fullName>
    </recommendedName>
</protein>
<dbReference type="EMBL" id="LAZR01064233">
    <property type="protein sequence ID" value="KKK57930.1"/>
    <property type="molecule type" value="Genomic_DNA"/>
</dbReference>
<dbReference type="InterPro" id="IPR049174">
    <property type="entry name" value="Beta-AFase-like"/>
</dbReference>
<evidence type="ECO:0000259" key="1">
    <source>
        <dbReference type="Pfam" id="PF20736"/>
    </source>
</evidence>
<feature type="domain" description="Non-reducing end beta-L-arabinofuranosidase-like GH127 middle" evidence="1">
    <location>
        <begin position="15"/>
        <end position="111"/>
    </location>
</feature>
<name>A0A0F8XAE5_9ZZZZ</name>
<gene>
    <name evidence="3" type="ORF">LCGC14_3049530</name>
</gene>
<dbReference type="InterPro" id="IPR049046">
    <property type="entry name" value="Beta-AFase-like_GH127_middle"/>
</dbReference>
<dbReference type="InterPro" id="IPR049049">
    <property type="entry name" value="Beta-AFase-like_GH127_C"/>
</dbReference>
<evidence type="ECO:0000259" key="2">
    <source>
        <dbReference type="Pfam" id="PF20737"/>
    </source>
</evidence>
<comment type="caution">
    <text evidence="3">The sequence shown here is derived from an EMBL/GenBank/DDBJ whole genome shotgun (WGS) entry which is preliminary data.</text>
</comment>
<reference evidence="3" key="1">
    <citation type="journal article" date="2015" name="Nature">
        <title>Complex archaea that bridge the gap between prokaryotes and eukaryotes.</title>
        <authorList>
            <person name="Spang A."/>
            <person name="Saw J.H."/>
            <person name="Jorgensen S.L."/>
            <person name="Zaremba-Niedzwiedzka K."/>
            <person name="Martijn J."/>
            <person name="Lind A.E."/>
            <person name="van Eijk R."/>
            <person name="Schleper C."/>
            <person name="Guy L."/>
            <person name="Ettema T.J."/>
        </authorList>
    </citation>
    <scope>NUCLEOTIDE SEQUENCE</scope>
</reference>
<proteinExistence type="predicted"/>